<feature type="region of interest" description="Disordered" evidence="1">
    <location>
        <begin position="1136"/>
        <end position="1190"/>
    </location>
</feature>
<feature type="region of interest" description="Disordered" evidence="1">
    <location>
        <begin position="204"/>
        <end position="223"/>
    </location>
</feature>
<proteinExistence type="predicted"/>
<feature type="region of interest" description="Disordered" evidence="1">
    <location>
        <begin position="1112"/>
        <end position="1131"/>
    </location>
</feature>
<feature type="region of interest" description="Disordered" evidence="1">
    <location>
        <begin position="1"/>
        <end position="43"/>
    </location>
</feature>
<dbReference type="PROSITE" id="PS51318">
    <property type="entry name" value="TAT"/>
    <property type="match status" value="1"/>
</dbReference>
<feature type="compositionally biased region" description="Polar residues" evidence="1">
    <location>
        <begin position="252"/>
        <end position="266"/>
    </location>
</feature>
<sequence>MSTSQRRRRMAAGAATAGGSGAAADGRSAEARPSSGQLEVGEADRRLDALIEEEVQRRARSVDSGMRIASVSTGNGARGLPVSFAPALPQVRETQREISSTAAAGSAPVQRQGGHGGDGVTPYASQAGVGNNVINLGALQEAFQRSYQALHDALGRGHGGQGLLGPLDPRNAPALQGGVLLGAIPETGGQGGGMAPRTLEYGSAAAHTPSRGDDPPVNPFWSPAVRDAASRASAGGDGGGHGQEGQRRDQDPPSSRQLEVRQTPSSDPRPRDVTQSPTPQDEIEALRLRVLKDAQEQFEKEVRRLTGGRDSGDTVSFRTASSGNPEPGSRGAPECPPGLGQPPEPSREPPDDRVLSTPHKVMRIGDSATQASLTEALRNLELPALPLPHTDGASIVFGDWLTMVFPLMADISCSAKSWWQESLMAAQECYARWLTLSPLERLRAKPEIVVAPAFQRIEQRGVAMLLAWMNIVPQNLKDPPLKMFNRINLFQRLTMQSWKNYQMIEWEDEKIVCPEIQCRVCEEPVGSVRNLVMNGRVECTLADGIKLKKLLGDELWGWKQYWSRSSRHLVSGEEEGRLQGCTMDHLEVVVAAYEEDLFQLHDYEERYQVASMCLKSMPGEVLTMTEAADKSSAKSFELYASALGIALAAPTISTGAKIASTVAIAALSLAEFRRAADREAELAREFEVHGYYYTSSTPWTNPLFEAPPRGKDRWLPFNPATDKWLIRAHGGGRVQSFHPVHRGTPVDVTTLTGQRVTLAYPDHPEPGSERLLIDDVWSLGPRQILPRTGTWKGWTFFRCHDGQAAAPTSSMATSSSSAVNMCPTAPGVSERPLSPTRRAGYARGGPGQRGRDAGSIQSAPTVAERVQEERRKPGVAAAATEDADPWASWGELANAARTTSRSAELLAAMSTSQRRRRMAAGAATAGGSGAAADGRSAEARPSSGQLEVGEADRRLDALIEEEVQRRARSVDSGMRIASVSTGNGARGLPVSFAPALPQVRETQREISSTAAAGSAPVQRQGGHGGDGVTPYASQAGVGNNVINLGALQEAFQRSYQALHDALGRGHGGQGLLGPLDPRNAPALQGGVLLGAIPETGGQGGGMAPRTLEYGSAAAHTPSRGDDPPVNPFWSPAVRDAASRASAGGDGGGHGQEGQRRDQDPPSSRQLEVRQTPSSDPRPRDVTQSPTPQDEIEALRLRVLKDAQEQFEKEVRRLTGGRDSGDTVSFRTASSGNPEPGSRGAPECPPGLGQPPEPSREPPDDRVLSTPHKVMRIGDSATQASLTEALRNLELPALPLPHTDGASIVFGDWLTMVFPLMADISCSAKSWWQESLMAAQECYARWLTLSPLERLRAKPEIVVAPAFQRIEQRGVAMLLGAPSAPTGRDAAADLLNEATTLLKTLRAMKAIRIKELTVYADLKEKPVALIDGGATHGL</sequence>
<feature type="compositionally biased region" description="Polar residues" evidence="1">
    <location>
        <begin position="1221"/>
        <end position="1232"/>
    </location>
</feature>
<feature type="region of interest" description="Disordered" evidence="1">
    <location>
        <begin position="910"/>
        <end position="951"/>
    </location>
</feature>
<feature type="region of interest" description="Disordered" evidence="1">
    <location>
        <begin position="301"/>
        <end position="356"/>
    </location>
</feature>
<feature type="region of interest" description="Disordered" evidence="1">
    <location>
        <begin position="228"/>
        <end position="282"/>
    </location>
</feature>
<accession>A0ABP0QXR3</accession>
<comment type="caution">
    <text evidence="2">The sequence shown here is derived from an EMBL/GenBank/DDBJ whole genome shotgun (WGS) entry which is preliminary data.</text>
</comment>
<evidence type="ECO:0000313" key="3">
    <source>
        <dbReference type="Proteomes" id="UP001642484"/>
    </source>
</evidence>
<evidence type="ECO:0000313" key="2">
    <source>
        <dbReference type="EMBL" id="CAK9093102.1"/>
    </source>
</evidence>
<feature type="region of interest" description="Disordered" evidence="1">
    <location>
        <begin position="1008"/>
        <end position="1027"/>
    </location>
</feature>
<feature type="compositionally biased region" description="Pro residues" evidence="1">
    <location>
        <begin position="334"/>
        <end position="344"/>
    </location>
</feature>
<feature type="region of interest" description="Disordered" evidence="1">
    <location>
        <begin position="823"/>
        <end position="882"/>
    </location>
</feature>
<name>A0ABP0QXR3_9DINO</name>
<organism evidence="2 3">
    <name type="scientific">Durusdinium trenchii</name>
    <dbReference type="NCBI Taxonomy" id="1381693"/>
    <lineage>
        <taxon>Eukaryota</taxon>
        <taxon>Sar</taxon>
        <taxon>Alveolata</taxon>
        <taxon>Dinophyceae</taxon>
        <taxon>Suessiales</taxon>
        <taxon>Symbiodiniaceae</taxon>
        <taxon>Durusdinium</taxon>
    </lineage>
</organism>
<feature type="compositionally biased region" description="Basic residues" evidence="1">
    <location>
        <begin position="1"/>
        <end position="10"/>
    </location>
</feature>
<protein>
    <submittedName>
        <fullName evidence="2">Uncharacterized protein</fullName>
    </submittedName>
</protein>
<feature type="compositionally biased region" description="Pro residues" evidence="1">
    <location>
        <begin position="1242"/>
        <end position="1252"/>
    </location>
</feature>
<feature type="compositionally biased region" description="Basic and acidic residues" evidence="1">
    <location>
        <begin position="345"/>
        <end position="354"/>
    </location>
</feature>
<keyword evidence="3" id="KW-1185">Reference proteome</keyword>
<feature type="non-terminal residue" evidence="2">
    <location>
        <position position="1433"/>
    </location>
</feature>
<dbReference type="EMBL" id="CAXAMN010025160">
    <property type="protein sequence ID" value="CAK9093102.1"/>
    <property type="molecule type" value="Genomic_DNA"/>
</dbReference>
<feature type="compositionally biased region" description="Polar residues" evidence="1">
    <location>
        <begin position="313"/>
        <end position="324"/>
    </location>
</feature>
<dbReference type="Proteomes" id="UP001642484">
    <property type="component" value="Unassembled WGS sequence"/>
</dbReference>
<feature type="region of interest" description="Disordered" evidence="1">
    <location>
        <begin position="95"/>
        <end position="119"/>
    </location>
</feature>
<reference evidence="2 3" key="1">
    <citation type="submission" date="2024-02" db="EMBL/GenBank/DDBJ databases">
        <authorList>
            <person name="Chen Y."/>
            <person name="Shah S."/>
            <person name="Dougan E. K."/>
            <person name="Thang M."/>
            <person name="Chan C."/>
        </authorList>
    </citation>
    <scope>NUCLEOTIDE SEQUENCE [LARGE SCALE GENOMIC DNA]</scope>
</reference>
<gene>
    <name evidence="2" type="ORF">CCMP2556_LOCUS44533</name>
</gene>
<feature type="compositionally biased region" description="Polar residues" evidence="1">
    <location>
        <begin position="1160"/>
        <end position="1174"/>
    </location>
</feature>
<feature type="compositionally biased region" description="Basic and acidic residues" evidence="1">
    <location>
        <begin position="1253"/>
        <end position="1262"/>
    </location>
</feature>
<evidence type="ECO:0000256" key="1">
    <source>
        <dbReference type="SAM" id="MobiDB-lite"/>
    </source>
</evidence>
<dbReference type="InterPro" id="IPR006311">
    <property type="entry name" value="TAT_signal"/>
</dbReference>
<feature type="region of interest" description="Disordered" evidence="1">
    <location>
        <begin position="1209"/>
        <end position="1264"/>
    </location>
</feature>